<protein>
    <submittedName>
        <fullName evidence="1">DUF4432 family protein</fullName>
    </submittedName>
</protein>
<comment type="caution">
    <text evidence="1">The sequence shown here is derived from an EMBL/GenBank/DDBJ whole genome shotgun (WGS) entry which is preliminary data.</text>
</comment>
<dbReference type="Gene3D" id="2.70.98.10">
    <property type="match status" value="1"/>
</dbReference>
<dbReference type="Proteomes" id="UP001172645">
    <property type="component" value="Unassembled WGS sequence"/>
</dbReference>
<accession>A0ABT7K4I0</accession>
<dbReference type="Pfam" id="PF14486">
    <property type="entry name" value="DUF4432"/>
    <property type="match status" value="1"/>
</dbReference>
<evidence type="ECO:0000313" key="2">
    <source>
        <dbReference type="Proteomes" id="UP001172645"/>
    </source>
</evidence>
<reference evidence="1" key="1">
    <citation type="submission" date="2023-06" db="EMBL/GenBank/DDBJ databases">
        <title>Phylogenetic Diversity of Rhizobium strains.</title>
        <authorList>
            <person name="Moura F.T."/>
            <person name="Helene L.C.F."/>
            <person name="Hungria M."/>
        </authorList>
    </citation>
    <scope>NUCLEOTIDE SEQUENCE</scope>
    <source>
        <strain evidence="1">CCGE526</strain>
    </source>
</reference>
<dbReference type="RefSeq" id="WP_285872960.1">
    <property type="nucleotide sequence ID" value="NZ_JARFYM010000050.1"/>
</dbReference>
<organism evidence="1 2">
    <name type="scientific">Rhizobium mayense</name>
    <dbReference type="NCBI Taxonomy" id="1312184"/>
    <lineage>
        <taxon>Bacteria</taxon>
        <taxon>Pseudomonadati</taxon>
        <taxon>Pseudomonadota</taxon>
        <taxon>Alphaproteobacteria</taxon>
        <taxon>Hyphomicrobiales</taxon>
        <taxon>Rhizobiaceae</taxon>
        <taxon>Rhizobium/Agrobacterium group</taxon>
        <taxon>Rhizobium</taxon>
    </lineage>
</organism>
<name>A0ABT7K4I0_9HYPH</name>
<keyword evidence="2" id="KW-1185">Reference proteome</keyword>
<dbReference type="InterPro" id="IPR027839">
    <property type="entry name" value="DUF4432"/>
</dbReference>
<gene>
    <name evidence="1" type="ORF">PY649_32130</name>
</gene>
<dbReference type="EMBL" id="JARFYM010000050">
    <property type="protein sequence ID" value="MDL2403525.1"/>
    <property type="molecule type" value="Genomic_DNA"/>
</dbReference>
<proteinExistence type="predicted"/>
<sequence>MGSKRSGADAVRSFVGDLRQLASVRRIVLDDGPERGVQALAFSTGGGLDFWVLCDRSFDIGPMWWRGTPVAWQSPAGFANSTLYNPDDEGGTGFERLFSGFLVTCGLDNTRQPIDGKPLHGRLPFTPGRLVAHGEDWHASDPVLFCEGEVTQFRLNGERLRLFRRIEAPIGGARVRIVDRVQNIGGREEEVFLLYHTNFGFPVVAPGATVSWQNGYLLGPISNAGDHAERSIQCLKAPPGVNPSVRLRRPPDGRWAGLEATVDWDPATLPYLQVWTDFGSNNWVIGIEPVSTARNDNGTSGAGTRLSPSESRTFRVEYSFKDYNGTSE</sequence>
<dbReference type="InterPro" id="IPR014718">
    <property type="entry name" value="GH-type_carb-bd"/>
</dbReference>
<evidence type="ECO:0000313" key="1">
    <source>
        <dbReference type="EMBL" id="MDL2403525.1"/>
    </source>
</evidence>